<dbReference type="AlphaFoldDB" id="A0A6N2KC94"/>
<reference evidence="2" key="1">
    <citation type="submission" date="2019-03" db="EMBL/GenBank/DDBJ databases">
        <authorList>
            <person name="Mank J."/>
            <person name="Almeida P."/>
        </authorList>
    </citation>
    <scope>NUCLEOTIDE SEQUENCE</scope>
    <source>
        <strain evidence="2">78183</strain>
    </source>
</reference>
<feature type="region of interest" description="Disordered" evidence="1">
    <location>
        <begin position="33"/>
        <end position="87"/>
    </location>
</feature>
<feature type="compositionally biased region" description="Polar residues" evidence="1">
    <location>
        <begin position="53"/>
        <end position="82"/>
    </location>
</feature>
<protein>
    <submittedName>
        <fullName evidence="2">Uncharacterized protein</fullName>
    </submittedName>
</protein>
<evidence type="ECO:0000313" key="2">
    <source>
        <dbReference type="EMBL" id="VFU22565.1"/>
    </source>
</evidence>
<organism evidence="2">
    <name type="scientific">Salix viminalis</name>
    <name type="common">Common osier</name>
    <name type="synonym">Basket willow</name>
    <dbReference type="NCBI Taxonomy" id="40686"/>
    <lineage>
        <taxon>Eukaryota</taxon>
        <taxon>Viridiplantae</taxon>
        <taxon>Streptophyta</taxon>
        <taxon>Embryophyta</taxon>
        <taxon>Tracheophyta</taxon>
        <taxon>Spermatophyta</taxon>
        <taxon>Magnoliopsida</taxon>
        <taxon>eudicotyledons</taxon>
        <taxon>Gunneridae</taxon>
        <taxon>Pentapetalae</taxon>
        <taxon>rosids</taxon>
        <taxon>fabids</taxon>
        <taxon>Malpighiales</taxon>
        <taxon>Salicaceae</taxon>
        <taxon>Saliceae</taxon>
        <taxon>Salix</taxon>
    </lineage>
</organism>
<gene>
    <name evidence="2" type="ORF">SVIM_LOCUS25514</name>
</gene>
<accession>A0A6N2KC94</accession>
<name>A0A6N2KC94_SALVM</name>
<proteinExistence type="predicted"/>
<sequence>MKTLNSVGGATHLKRVSTNSRIHSKCNISQMELSGDSDGFEGGFQKSSDDRVSQTAADNYNPSGQMLENSELPNISKTQPNPTVAGRDMAVVGRPRREGTCHCRRVEEVEVVVPVVVASKMVACYGQEELLKWLTCAAVPAAPRCWRWRRKVEADGELLVWGRELAAAGDGEGEDRTGGCSSGGERDAGLVERERELLRRGRESFRPRELVQEATAGLPPIAARLKTWLSMACKWLVGSCAGDDVRCLLIWEV</sequence>
<dbReference type="EMBL" id="CAADRP010000076">
    <property type="protein sequence ID" value="VFU22565.1"/>
    <property type="molecule type" value="Genomic_DNA"/>
</dbReference>
<evidence type="ECO:0000256" key="1">
    <source>
        <dbReference type="SAM" id="MobiDB-lite"/>
    </source>
</evidence>